<feature type="compositionally biased region" description="Basic and acidic residues" evidence="1">
    <location>
        <begin position="201"/>
        <end position="211"/>
    </location>
</feature>
<feature type="compositionally biased region" description="Polar residues" evidence="1">
    <location>
        <begin position="107"/>
        <end position="118"/>
    </location>
</feature>
<dbReference type="Proteomes" id="UP000750711">
    <property type="component" value="Unassembled WGS sequence"/>
</dbReference>
<feature type="compositionally biased region" description="Basic and acidic residues" evidence="1">
    <location>
        <begin position="138"/>
        <end position="159"/>
    </location>
</feature>
<organism evidence="2 3">
    <name type="scientific">Trichoglossum hirsutum</name>
    <dbReference type="NCBI Taxonomy" id="265104"/>
    <lineage>
        <taxon>Eukaryota</taxon>
        <taxon>Fungi</taxon>
        <taxon>Dikarya</taxon>
        <taxon>Ascomycota</taxon>
        <taxon>Pezizomycotina</taxon>
        <taxon>Geoglossomycetes</taxon>
        <taxon>Geoglossales</taxon>
        <taxon>Geoglossaceae</taxon>
        <taxon>Trichoglossum</taxon>
    </lineage>
</organism>
<protein>
    <submittedName>
        <fullName evidence="2">Uncharacterized protein</fullName>
    </submittedName>
</protein>
<evidence type="ECO:0000256" key="1">
    <source>
        <dbReference type="SAM" id="MobiDB-lite"/>
    </source>
</evidence>
<evidence type="ECO:0000313" key="2">
    <source>
        <dbReference type="EMBL" id="KAH0562173.1"/>
    </source>
</evidence>
<name>A0A9P8LDN7_9PEZI</name>
<comment type="caution">
    <text evidence="2">The sequence shown here is derived from an EMBL/GenBank/DDBJ whole genome shotgun (WGS) entry which is preliminary data.</text>
</comment>
<feature type="compositionally biased region" description="Basic and acidic residues" evidence="1">
    <location>
        <begin position="175"/>
        <end position="186"/>
    </location>
</feature>
<feature type="region of interest" description="Disordered" evidence="1">
    <location>
        <begin position="101"/>
        <end position="222"/>
    </location>
</feature>
<feature type="compositionally biased region" description="Basic residues" evidence="1">
    <location>
        <begin position="119"/>
        <end position="137"/>
    </location>
</feature>
<feature type="compositionally biased region" description="Basic residues" evidence="1">
    <location>
        <begin position="160"/>
        <end position="174"/>
    </location>
</feature>
<dbReference type="InterPro" id="IPR018555">
    <property type="entry name" value="C630.06c-like"/>
</dbReference>
<gene>
    <name evidence="2" type="ORF">GP486_003126</name>
</gene>
<dbReference type="Pfam" id="PF09428">
    <property type="entry name" value="DUF2011"/>
    <property type="match status" value="1"/>
</dbReference>
<accession>A0A9P8LDN7</accession>
<feature type="compositionally biased region" description="Low complexity" evidence="1">
    <location>
        <begin position="212"/>
        <end position="222"/>
    </location>
</feature>
<sequence>MYTLLNSKRVRRGELYSTESSGAEDSVTDGREIEGLLKAKLEESYNDGENLGFRDAGDNGSGSHVGGDEFEFRLFSSTGPDSKPSKPGCALPWRVTTIKMTRLPTHPQASKNPGTISTSHRKRPGKKRRMLLRKKMTAKLEHEERVARERTEKETAMREKRTRKNRKKKIKRRMKENIKKAGEDAARGAAEAAAGKQAISSDKEDQKDRANEAPFAAATAAR</sequence>
<keyword evidence="3" id="KW-1185">Reference proteome</keyword>
<dbReference type="AlphaFoldDB" id="A0A9P8LDN7"/>
<dbReference type="EMBL" id="JAGHQM010000397">
    <property type="protein sequence ID" value="KAH0562173.1"/>
    <property type="molecule type" value="Genomic_DNA"/>
</dbReference>
<reference evidence="2" key="1">
    <citation type="submission" date="2021-03" db="EMBL/GenBank/DDBJ databases">
        <title>Comparative genomics and phylogenomic investigation of the class Geoglossomycetes provide insights into ecological specialization and systematics.</title>
        <authorList>
            <person name="Melie T."/>
            <person name="Pirro S."/>
            <person name="Miller A.N."/>
            <person name="Quandt A."/>
        </authorList>
    </citation>
    <scope>NUCLEOTIDE SEQUENCE</scope>
    <source>
        <strain evidence="2">CAQ_001_2017</strain>
    </source>
</reference>
<evidence type="ECO:0000313" key="3">
    <source>
        <dbReference type="Proteomes" id="UP000750711"/>
    </source>
</evidence>
<feature type="compositionally biased region" description="Low complexity" evidence="1">
    <location>
        <begin position="187"/>
        <end position="198"/>
    </location>
</feature>
<proteinExistence type="predicted"/>